<keyword evidence="2" id="KW-0238">DNA-binding</keyword>
<dbReference type="Pfam" id="PF01638">
    <property type="entry name" value="HxlR"/>
    <property type="match status" value="1"/>
</dbReference>
<sequence>MGSPMLEPTIARRPNDCPAEDWLGFLGHRWNALVLWHLSGGPKRYSELLALLPRISPKVLTERLAGMTARGLARRDETNTYPREVTYSLTAQGEALRCLLSDLYDWAAVVAQEDSATFRVKDEPTR</sequence>
<evidence type="ECO:0000256" key="3">
    <source>
        <dbReference type="ARBA" id="ARBA00023163"/>
    </source>
</evidence>
<dbReference type="PANTHER" id="PTHR33204:SF37">
    <property type="entry name" value="HTH-TYPE TRANSCRIPTIONAL REGULATOR YODB"/>
    <property type="match status" value="1"/>
</dbReference>
<dbReference type="PANTHER" id="PTHR33204">
    <property type="entry name" value="TRANSCRIPTIONAL REGULATOR, MARR FAMILY"/>
    <property type="match status" value="1"/>
</dbReference>
<evidence type="ECO:0000313" key="5">
    <source>
        <dbReference type="EMBL" id="QDY69410.1"/>
    </source>
</evidence>
<dbReference type="Gene3D" id="1.10.10.10">
    <property type="entry name" value="Winged helix-like DNA-binding domain superfamily/Winged helix DNA-binding domain"/>
    <property type="match status" value="1"/>
</dbReference>
<evidence type="ECO:0000256" key="1">
    <source>
        <dbReference type="ARBA" id="ARBA00023015"/>
    </source>
</evidence>
<reference evidence="5 6" key="1">
    <citation type="submission" date="2019-07" db="EMBL/GenBank/DDBJ databases">
        <title>Litoreibacter alkalisoli sp. nov., isolated from saline-alkaline soil.</title>
        <authorList>
            <person name="Wang S."/>
            <person name="Xu L."/>
            <person name="Xing Y.-T."/>
            <person name="Sun J.-Q."/>
        </authorList>
    </citation>
    <scope>NUCLEOTIDE SEQUENCE [LARGE SCALE GENOMIC DNA]</scope>
    <source>
        <strain evidence="5 6">LN3S51</strain>
    </source>
</reference>
<dbReference type="EMBL" id="CP042261">
    <property type="protein sequence ID" value="QDY69410.1"/>
    <property type="molecule type" value="Genomic_DNA"/>
</dbReference>
<dbReference type="AlphaFoldDB" id="A0A5B8J521"/>
<evidence type="ECO:0000256" key="2">
    <source>
        <dbReference type="ARBA" id="ARBA00023125"/>
    </source>
</evidence>
<dbReference type="OrthoDB" id="9800350at2"/>
<dbReference type="InterPro" id="IPR002577">
    <property type="entry name" value="HTH_HxlR"/>
</dbReference>
<dbReference type="PROSITE" id="PS51118">
    <property type="entry name" value="HTH_HXLR"/>
    <property type="match status" value="1"/>
</dbReference>
<accession>A0A5B8J521</accession>
<dbReference type="InterPro" id="IPR036390">
    <property type="entry name" value="WH_DNA-bd_sf"/>
</dbReference>
<keyword evidence="3" id="KW-0804">Transcription</keyword>
<dbReference type="InterPro" id="IPR036388">
    <property type="entry name" value="WH-like_DNA-bd_sf"/>
</dbReference>
<evidence type="ECO:0000259" key="4">
    <source>
        <dbReference type="PROSITE" id="PS51118"/>
    </source>
</evidence>
<organism evidence="5 6">
    <name type="scientific">Qingshengfaniella alkalisoli</name>
    <dbReference type="NCBI Taxonomy" id="2599296"/>
    <lineage>
        <taxon>Bacteria</taxon>
        <taxon>Pseudomonadati</taxon>
        <taxon>Pseudomonadota</taxon>
        <taxon>Alphaproteobacteria</taxon>
        <taxon>Rhodobacterales</taxon>
        <taxon>Paracoccaceae</taxon>
        <taxon>Qingshengfaniella</taxon>
    </lineage>
</organism>
<gene>
    <name evidence="5" type="ORF">FPZ52_07085</name>
</gene>
<evidence type="ECO:0000313" key="6">
    <source>
        <dbReference type="Proteomes" id="UP000318483"/>
    </source>
</evidence>
<dbReference type="GO" id="GO:0003677">
    <property type="term" value="F:DNA binding"/>
    <property type="evidence" value="ECO:0007669"/>
    <property type="project" value="UniProtKB-KW"/>
</dbReference>
<name>A0A5B8J521_9RHOB</name>
<keyword evidence="6" id="KW-1185">Reference proteome</keyword>
<protein>
    <submittedName>
        <fullName evidence="5">Helix-turn-helix transcriptional regulator</fullName>
    </submittedName>
</protein>
<feature type="domain" description="HTH hxlR-type" evidence="4">
    <location>
        <begin position="17"/>
        <end position="115"/>
    </location>
</feature>
<proteinExistence type="predicted"/>
<dbReference type="SUPFAM" id="SSF46785">
    <property type="entry name" value="Winged helix' DNA-binding domain"/>
    <property type="match status" value="1"/>
</dbReference>
<keyword evidence="1" id="KW-0805">Transcription regulation</keyword>
<dbReference type="Proteomes" id="UP000318483">
    <property type="component" value="Chromosome"/>
</dbReference>
<dbReference type="KEGG" id="lit:FPZ52_07085"/>